<evidence type="ECO:0000259" key="1">
    <source>
        <dbReference type="Pfam" id="PF06924"/>
    </source>
</evidence>
<dbReference type="Pfam" id="PF06924">
    <property type="entry name" value="DUF1281"/>
    <property type="match status" value="1"/>
</dbReference>
<dbReference type="Gene3D" id="3.30.70.1270">
    <property type="entry name" value="Api92-like domains"/>
    <property type="match status" value="1"/>
</dbReference>
<accession>A0A286DS53</accession>
<dbReference type="AlphaFoldDB" id="A0A286DS53"/>
<proteinExistence type="predicted"/>
<dbReference type="InterPro" id="IPR041329">
    <property type="entry name" value="YubB_C"/>
</dbReference>
<organism evidence="3 4">
    <name type="scientific">Candidatus Pantoea floridensis</name>
    <dbReference type="NCBI Taxonomy" id="1938870"/>
    <lineage>
        <taxon>Bacteria</taxon>
        <taxon>Pseudomonadati</taxon>
        <taxon>Pseudomonadota</taxon>
        <taxon>Gammaproteobacteria</taxon>
        <taxon>Enterobacterales</taxon>
        <taxon>Erwiniaceae</taxon>
        <taxon>Pantoea</taxon>
    </lineage>
</organism>
<dbReference type="SUPFAM" id="SSF160940">
    <property type="entry name" value="Api92-like"/>
    <property type="match status" value="1"/>
</dbReference>
<name>A0A286DS53_9GAMM</name>
<dbReference type="OrthoDB" id="6452062at2"/>
<dbReference type="InterPro" id="IPR009694">
    <property type="entry name" value="DUF1281"/>
</dbReference>
<dbReference type="RefSeq" id="WP_097098559.1">
    <property type="nucleotide sequence ID" value="NZ_OCMY01000004.1"/>
</dbReference>
<dbReference type="InterPro" id="IPR023136">
    <property type="entry name" value="Api92-like_dom_sf"/>
</dbReference>
<protein>
    <submittedName>
        <fullName evidence="3">Uncharacterized protein</fullName>
    </submittedName>
</protein>
<evidence type="ECO:0000313" key="3">
    <source>
        <dbReference type="EMBL" id="SOD61481.1"/>
    </source>
</evidence>
<feature type="domain" description="DUF1281" evidence="1">
    <location>
        <begin position="32"/>
        <end position="206"/>
    </location>
</feature>
<dbReference type="Pfam" id="PF18406">
    <property type="entry name" value="DUF1281_C"/>
    <property type="match status" value="1"/>
</dbReference>
<feature type="domain" description="YubB ferredoxin-like" evidence="2">
    <location>
        <begin position="221"/>
        <end position="283"/>
    </location>
</feature>
<dbReference type="EMBL" id="OCMY01000004">
    <property type="protein sequence ID" value="SOD61481.1"/>
    <property type="molecule type" value="Genomic_DNA"/>
</dbReference>
<dbReference type="Proteomes" id="UP000219271">
    <property type="component" value="Unassembled WGS sequence"/>
</dbReference>
<keyword evidence="4" id="KW-1185">Reference proteome</keyword>
<gene>
    <name evidence="3" type="ORF">SAMN06273570_5156</name>
</gene>
<evidence type="ECO:0000313" key="4">
    <source>
        <dbReference type="Proteomes" id="UP000219271"/>
    </source>
</evidence>
<dbReference type="Gene3D" id="1.10.3530.10">
    <property type="entry name" value="Api92-like"/>
    <property type="match status" value="1"/>
</dbReference>
<evidence type="ECO:0000259" key="2">
    <source>
        <dbReference type="Pfam" id="PF18406"/>
    </source>
</evidence>
<sequence length="309" mass="34060">MPNWCANRLRVTGPEEEVSKVKTLMEGCAGAPGYVRAAGEGIQLFLAGCAGLLRPTTATEYAPYPALTVTAGSDTPENHAFTQWLELLRSGAELTPETCERLHDLWLASGLQHMTWASLTGEQQTAISALWEKKKGDWHWTISGQALTDKWDGLCLEEALPLRSLPFDMLQLIPPRLDAEINGYNGRLLEGVPDGFTDTVDRCGTKWPHGHDLNLSYFADTTFDADFDTPWSPPSPEVLCALTARYGVTAEHWYAEAGCDYCGWATYSGGIQLDERCETLEWSEDADDDGYRDVTGPDWIIDNVASYGG</sequence>
<reference evidence="4" key="1">
    <citation type="submission" date="2017-09" db="EMBL/GenBank/DDBJ databases">
        <authorList>
            <person name="Varghese N."/>
            <person name="Submissions S."/>
        </authorList>
    </citation>
    <scope>NUCLEOTIDE SEQUENCE [LARGE SCALE GENOMIC DNA]</scope>
    <source>
        <strain evidence="4">JKS000234</strain>
    </source>
</reference>